<keyword evidence="2 12" id="KW-0436">Ligase</keyword>
<keyword evidence="6 12" id="KW-0862">Zinc</keyword>
<name>A0ABM9MR63_9LACO</name>
<dbReference type="PANTHER" id="PTHR23389">
    <property type="entry name" value="CHROMOSOME TRANSMISSION FIDELITY FACTOR 18"/>
    <property type="match status" value="1"/>
</dbReference>
<dbReference type="InterPro" id="IPR004150">
    <property type="entry name" value="NAD_DNA_ligase_OB"/>
</dbReference>
<dbReference type="HAMAP" id="MF_01588">
    <property type="entry name" value="DNA_ligase_A"/>
    <property type="match status" value="1"/>
</dbReference>
<dbReference type="Gene3D" id="6.20.10.30">
    <property type="match status" value="1"/>
</dbReference>
<comment type="caution">
    <text evidence="15">The sequence shown here is derived from an EMBL/GenBank/DDBJ whole genome shotgun (WGS) entry which is preliminary data.</text>
</comment>
<dbReference type="SMART" id="SM00532">
    <property type="entry name" value="LIGANc"/>
    <property type="match status" value="1"/>
</dbReference>
<comment type="catalytic activity">
    <reaction evidence="11 12 13">
        <text>NAD(+) + (deoxyribonucleotide)n-3'-hydroxyl + 5'-phospho-(deoxyribonucleotide)m = (deoxyribonucleotide)n+m + AMP + beta-nicotinamide D-nucleotide.</text>
        <dbReference type="EC" id="6.5.1.2"/>
    </reaction>
</comment>
<evidence type="ECO:0000256" key="3">
    <source>
        <dbReference type="ARBA" id="ARBA00022705"/>
    </source>
</evidence>
<sequence>MASNPQPTNMSTKDAQVEISQLQDELTDYGIAYYEQDAPKVEDHVYDEKYARLVALEQAFPQFVTPDSPTQNVGGAQTKSGLEKVQHPVPMLSLGDVFSIEELQEWENRTVKALGGQQPSYNLELKIDGLAVSLKYENGRLIQASTRGNGLIGEDVTANVKTIADVPQELKEPLTIEVRGEIYMPKASFAHLNEERENQGQEPFANPRNAAAGSLRQLDARETKKRKLSAFIYYTAEADTLGVTKQSDVLRRFAELGLPTNKDNRVIGQMKDIAPYIAEYTEKRDGLPYGIDGVVVKVDDIDSEIDLGNTVKVPRWSIAYKFPPEEEQTIVRDIEWTVGRTGAVTPTAAMDPVLLAGTTVQRASLHNPDYLEEKDVRVGDTVTLHKAGDIIPEIGQVILDKRPADAKKYQIPTTCPSCGADLVHVEGEVVLRCINPACPAQLQEGLTHFASRNAMNIDGLGPQIVSQLLEKKLVTDVASIYSLTVDQLLSLDKFQEKSANNLVAAIQASKANSADRLLFGLGIRLVGAKAAKTIMATLQDLPSLGQANADQIVAIDGIGQAIADSVVKYFDEPQSQALLAELANAGVNLEYLSETGPIDENSFFYGKKIVLTGKLEQSSRSEIAAWLEAHGASVTGSVSKKTDLVIAGTDAGSKLTKANDLGITVWNEQEFLSAQQNEAG</sequence>
<dbReference type="SUPFAM" id="SSF50249">
    <property type="entry name" value="Nucleic acid-binding proteins"/>
    <property type="match status" value="1"/>
</dbReference>
<dbReference type="Gene3D" id="3.30.470.30">
    <property type="entry name" value="DNA ligase/mRNA capping enzyme"/>
    <property type="match status" value="1"/>
</dbReference>
<keyword evidence="16" id="KW-1185">Reference proteome</keyword>
<dbReference type="PROSITE" id="PS01056">
    <property type="entry name" value="DNA_LIGASE_N2"/>
    <property type="match status" value="1"/>
</dbReference>
<evidence type="ECO:0000256" key="1">
    <source>
        <dbReference type="ARBA" id="ARBA00004067"/>
    </source>
</evidence>
<gene>
    <name evidence="12" type="primary">ligA</name>
    <name evidence="15" type="ORF">R55214_HHFBAMCI_00472</name>
</gene>
<dbReference type="Pfam" id="PF12826">
    <property type="entry name" value="HHH_2"/>
    <property type="match status" value="1"/>
</dbReference>
<dbReference type="NCBIfam" id="TIGR00575">
    <property type="entry name" value="dnlj"/>
    <property type="match status" value="1"/>
</dbReference>
<dbReference type="InterPro" id="IPR013840">
    <property type="entry name" value="DNAligase_N"/>
</dbReference>
<evidence type="ECO:0000256" key="12">
    <source>
        <dbReference type="HAMAP-Rule" id="MF_01588"/>
    </source>
</evidence>
<dbReference type="InterPro" id="IPR033136">
    <property type="entry name" value="DNA_ligase_CS"/>
</dbReference>
<evidence type="ECO:0000256" key="5">
    <source>
        <dbReference type="ARBA" id="ARBA00022763"/>
    </source>
</evidence>
<proteinExistence type="inferred from homology"/>
<feature type="domain" description="BRCT" evidence="14">
    <location>
        <begin position="599"/>
        <end position="665"/>
    </location>
</feature>
<keyword evidence="3 12" id="KW-0235">DNA replication</keyword>
<dbReference type="PIRSF" id="PIRSF001604">
    <property type="entry name" value="LigA"/>
    <property type="match status" value="1"/>
</dbReference>
<comment type="function">
    <text evidence="1 12">DNA ligase that catalyzes the formation of phosphodiester linkages between 5'-phosphoryl and 3'-hydroxyl groups in double-stranded DNA using NAD as a coenzyme and as the energy source for the reaction. It is essential for DNA replication and repair of damaged DNA.</text>
</comment>
<dbReference type="EC" id="6.5.1.2" evidence="12 13"/>
<dbReference type="InterPro" id="IPR041663">
    <property type="entry name" value="DisA/LigA_HHH"/>
</dbReference>
<dbReference type="InterPro" id="IPR012340">
    <property type="entry name" value="NA-bd_OB-fold"/>
</dbReference>
<dbReference type="Gene3D" id="2.40.50.140">
    <property type="entry name" value="Nucleic acid-binding proteins"/>
    <property type="match status" value="1"/>
</dbReference>
<evidence type="ECO:0000313" key="15">
    <source>
        <dbReference type="EMBL" id="CAK1233515.1"/>
    </source>
</evidence>
<dbReference type="InterPro" id="IPR018239">
    <property type="entry name" value="DNA_ligase_AS"/>
</dbReference>
<dbReference type="Gene3D" id="1.10.150.20">
    <property type="entry name" value="5' to 3' exonuclease, C-terminal subdomain"/>
    <property type="match status" value="2"/>
</dbReference>
<feature type="binding site" evidence="12">
    <location>
        <position position="124"/>
    </location>
    <ligand>
        <name>NAD(+)</name>
        <dbReference type="ChEBI" id="CHEBI:57540"/>
    </ligand>
</feature>
<dbReference type="Proteomes" id="UP001314166">
    <property type="component" value="Unassembled WGS sequence"/>
</dbReference>
<feature type="binding site" evidence="12">
    <location>
        <position position="181"/>
    </location>
    <ligand>
        <name>NAD(+)</name>
        <dbReference type="ChEBI" id="CHEBI:57540"/>
    </ligand>
</feature>
<feature type="binding site" evidence="12">
    <location>
        <position position="433"/>
    </location>
    <ligand>
        <name>Zn(2+)</name>
        <dbReference type="ChEBI" id="CHEBI:29105"/>
    </ligand>
</feature>
<keyword evidence="4 12" id="KW-0479">Metal-binding</keyword>
<feature type="binding site" evidence="12">
    <location>
        <position position="438"/>
    </location>
    <ligand>
        <name>Zn(2+)</name>
        <dbReference type="ChEBI" id="CHEBI:29105"/>
    </ligand>
</feature>
<feature type="binding site" evidence="12">
    <location>
        <begin position="43"/>
        <end position="47"/>
    </location>
    <ligand>
        <name>NAD(+)</name>
        <dbReference type="ChEBI" id="CHEBI:57540"/>
    </ligand>
</feature>
<feature type="active site" description="N6-AMP-lysine intermediate" evidence="12">
    <location>
        <position position="126"/>
    </location>
</feature>
<accession>A0ABM9MR63</accession>
<dbReference type="Pfam" id="PF00533">
    <property type="entry name" value="BRCT"/>
    <property type="match status" value="1"/>
</dbReference>
<reference evidence="15 16" key="1">
    <citation type="submission" date="2023-10" db="EMBL/GenBank/DDBJ databases">
        <authorList>
            <person name="Botero Cardona J."/>
        </authorList>
    </citation>
    <scope>NUCLEOTIDE SEQUENCE [LARGE SCALE GENOMIC DNA]</scope>
    <source>
        <strain evidence="15 16">R-55214</strain>
    </source>
</reference>
<feature type="binding site" evidence="12">
    <location>
        <position position="297"/>
    </location>
    <ligand>
        <name>NAD(+)</name>
        <dbReference type="ChEBI" id="CHEBI:57540"/>
    </ligand>
</feature>
<keyword evidence="7 12" id="KW-0460">Magnesium</keyword>
<feature type="binding site" evidence="12">
    <location>
        <position position="415"/>
    </location>
    <ligand>
        <name>Zn(2+)</name>
        <dbReference type="ChEBI" id="CHEBI:29105"/>
    </ligand>
</feature>
<keyword evidence="5 12" id="KW-0227">DNA damage</keyword>
<dbReference type="SUPFAM" id="SSF56091">
    <property type="entry name" value="DNA ligase/mRNA capping enzyme, catalytic domain"/>
    <property type="match status" value="1"/>
</dbReference>
<dbReference type="CDD" id="cd00114">
    <property type="entry name" value="LIGANc"/>
    <property type="match status" value="1"/>
</dbReference>
<dbReference type="Pfam" id="PF03120">
    <property type="entry name" value="OB_DNA_ligase"/>
    <property type="match status" value="1"/>
</dbReference>
<dbReference type="GO" id="GO:0003911">
    <property type="term" value="F:DNA ligase (NAD+) activity"/>
    <property type="evidence" value="ECO:0007669"/>
    <property type="project" value="UniProtKB-EC"/>
</dbReference>
<dbReference type="InterPro" id="IPR036420">
    <property type="entry name" value="BRCT_dom_sf"/>
</dbReference>
<evidence type="ECO:0000256" key="8">
    <source>
        <dbReference type="ARBA" id="ARBA00023027"/>
    </source>
</evidence>
<evidence type="ECO:0000313" key="16">
    <source>
        <dbReference type="Proteomes" id="UP001314166"/>
    </source>
</evidence>
<dbReference type="InterPro" id="IPR003583">
    <property type="entry name" value="Hlx-hairpin-Hlx_DNA-bd_motif"/>
</dbReference>
<evidence type="ECO:0000256" key="2">
    <source>
        <dbReference type="ARBA" id="ARBA00022598"/>
    </source>
</evidence>
<dbReference type="Pfam" id="PF14520">
    <property type="entry name" value="HHH_5"/>
    <property type="match status" value="1"/>
</dbReference>
<feature type="binding site" evidence="12">
    <location>
        <begin position="93"/>
        <end position="94"/>
    </location>
    <ligand>
        <name>NAD(+)</name>
        <dbReference type="ChEBI" id="CHEBI:57540"/>
    </ligand>
</feature>
<evidence type="ECO:0000256" key="4">
    <source>
        <dbReference type="ARBA" id="ARBA00022723"/>
    </source>
</evidence>
<dbReference type="InterPro" id="IPR001679">
    <property type="entry name" value="DNA_ligase"/>
</dbReference>
<keyword evidence="8 12" id="KW-0520">NAD</keyword>
<evidence type="ECO:0000256" key="9">
    <source>
        <dbReference type="ARBA" id="ARBA00023204"/>
    </source>
</evidence>
<dbReference type="Pfam" id="PF03119">
    <property type="entry name" value="DNA_ligase_ZBD"/>
    <property type="match status" value="1"/>
</dbReference>
<dbReference type="InterPro" id="IPR001357">
    <property type="entry name" value="BRCT_dom"/>
</dbReference>
<dbReference type="Gene3D" id="3.40.50.10190">
    <property type="entry name" value="BRCT domain"/>
    <property type="match status" value="1"/>
</dbReference>
<dbReference type="InterPro" id="IPR010994">
    <property type="entry name" value="RuvA_2-like"/>
</dbReference>
<dbReference type="NCBIfam" id="NF005932">
    <property type="entry name" value="PRK07956.1"/>
    <property type="match status" value="1"/>
</dbReference>
<dbReference type="InterPro" id="IPR013839">
    <property type="entry name" value="DNAligase_adenylation"/>
</dbReference>
<dbReference type="SMART" id="SM00278">
    <property type="entry name" value="HhH1"/>
    <property type="match status" value="3"/>
</dbReference>
<dbReference type="EMBL" id="CAUZMB010000002">
    <property type="protein sequence ID" value="CAK1233515.1"/>
    <property type="molecule type" value="Genomic_DNA"/>
</dbReference>
<dbReference type="Pfam" id="PF01653">
    <property type="entry name" value="DNA_ligase_aden"/>
    <property type="match status" value="1"/>
</dbReference>
<protein>
    <recommendedName>
        <fullName evidence="12 13">DNA ligase</fullName>
        <ecNumber evidence="12 13">6.5.1.2</ecNumber>
    </recommendedName>
    <alternativeName>
        <fullName evidence="12">Polydeoxyribonucleotide synthase [NAD(+)]</fullName>
    </alternativeName>
</protein>
<dbReference type="RefSeq" id="WP_338343378.1">
    <property type="nucleotide sequence ID" value="NZ_CAUZLH010000005.1"/>
</dbReference>
<keyword evidence="9 12" id="KW-0234">DNA repair</keyword>
<dbReference type="SUPFAM" id="SSF47781">
    <property type="entry name" value="RuvA domain 2-like"/>
    <property type="match status" value="1"/>
</dbReference>
<evidence type="ECO:0000256" key="11">
    <source>
        <dbReference type="ARBA" id="ARBA00034005"/>
    </source>
</evidence>
<dbReference type="SUPFAM" id="SSF52113">
    <property type="entry name" value="BRCT domain"/>
    <property type="match status" value="1"/>
</dbReference>
<evidence type="ECO:0000256" key="6">
    <source>
        <dbReference type="ARBA" id="ARBA00022833"/>
    </source>
</evidence>
<dbReference type="InterPro" id="IPR004149">
    <property type="entry name" value="Znf_DNAligase_C4"/>
</dbReference>
<evidence type="ECO:0000256" key="10">
    <source>
        <dbReference type="ARBA" id="ARBA00023211"/>
    </source>
</evidence>
<comment type="similarity">
    <text evidence="12">Belongs to the NAD-dependent DNA ligase family. LigA subfamily.</text>
</comment>
<dbReference type="SMART" id="SM00292">
    <property type="entry name" value="BRCT"/>
    <property type="match status" value="1"/>
</dbReference>
<feature type="binding site" evidence="12">
    <location>
        <position position="418"/>
    </location>
    <ligand>
        <name>Zn(2+)</name>
        <dbReference type="ChEBI" id="CHEBI:29105"/>
    </ligand>
</feature>
<comment type="cofactor">
    <cofactor evidence="12">
        <name>Mg(2+)</name>
        <dbReference type="ChEBI" id="CHEBI:18420"/>
    </cofactor>
    <cofactor evidence="12">
        <name>Mn(2+)</name>
        <dbReference type="ChEBI" id="CHEBI:29035"/>
    </cofactor>
</comment>
<dbReference type="Gene3D" id="1.10.287.610">
    <property type="entry name" value="Helix hairpin bin"/>
    <property type="match status" value="1"/>
</dbReference>
<feature type="binding site" evidence="12">
    <location>
        <position position="321"/>
    </location>
    <ligand>
        <name>NAD(+)</name>
        <dbReference type="ChEBI" id="CHEBI:57540"/>
    </ligand>
</feature>
<organism evidence="15 16">
    <name type="scientific">Fructobacillus evanidus</name>
    <dbReference type="NCBI Taxonomy" id="3064281"/>
    <lineage>
        <taxon>Bacteria</taxon>
        <taxon>Bacillati</taxon>
        <taxon>Bacillota</taxon>
        <taxon>Bacilli</taxon>
        <taxon>Lactobacillales</taxon>
        <taxon>Lactobacillaceae</taxon>
        <taxon>Fructobacillus</taxon>
    </lineage>
</organism>
<evidence type="ECO:0000259" key="14">
    <source>
        <dbReference type="PROSITE" id="PS50172"/>
    </source>
</evidence>
<keyword evidence="10 12" id="KW-0464">Manganese</keyword>
<evidence type="ECO:0000256" key="7">
    <source>
        <dbReference type="ARBA" id="ARBA00022842"/>
    </source>
</evidence>
<feature type="binding site" evidence="12">
    <location>
        <position position="147"/>
    </location>
    <ligand>
        <name>NAD(+)</name>
        <dbReference type="ChEBI" id="CHEBI:57540"/>
    </ligand>
</feature>
<dbReference type="CDD" id="cd17748">
    <property type="entry name" value="BRCT_DNA_ligase_like"/>
    <property type="match status" value="1"/>
</dbReference>
<dbReference type="PROSITE" id="PS01055">
    <property type="entry name" value="DNA_LIGASE_N1"/>
    <property type="match status" value="1"/>
</dbReference>
<evidence type="ECO:0000256" key="13">
    <source>
        <dbReference type="RuleBase" id="RU000618"/>
    </source>
</evidence>
<dbReference type="PROSITE" id="PS50172">
    <property type="entry name" value="BRCT"/>
    <property type="match status" value="1"/>
</dbReference>
<dbReference type="PANTHER" id="PTHR23389:SF9">
    <property type="entry name" value="DNA LIGASE"/>
    <property type="match status" value="1"/>
</dbReference>